<dbReference type="AlphaFoldDB" id="A0A165ZA66"/>
<organism evidence="1 2">
    <name type="scientific">Athelia psychrophila</name>
    <dbReference type="NCBI Taxonomy" id="1759441"/>
    <lineage>
        <taxon>Eukaryota</taxon>
        <taxon>Fungi</taxon>
        <taxon>Dikarya</taxon>
        <taxon>Basidiomycota</taxon>
        <taxon>Agaricomycotina</taxon>
        <taxon>Agaricomycetes</taxon>
        <taxon>Agaricomycetidae</taxon>
        <taxon>Atheliales</taxon>
        <taxon>Atheliaceae</taxon>
        <taxon>Athelia</taxon>
    </lineage>
</organism>
<reference evidence="1 2" key="1">
    <citation type="journal article" date="2016" name="Mol. Biol. Evol.">
        <title>Comparative Genomics of Early-Diverging Mushroom-Forming Fungi Provides Insights into the Origins of Lignocellulose Decay Capabilities.</title>
        <authorList>
            <person name="Nagy L.G."/>
            <person name="Riley R."/>
            <person name="Tritt A."/>
            <person name="Adam C."/>
            <person name="Daum C."/>
            <person name="Floudas D."/>
            <person name="Sun H."/>
            <person name="Yadav J.S."/>
            <person name="Pangilinan J."/>
            <person name="Larsson K.H."/>
            <person name="Matsuura K."/>
            <person name="Barry K."/>
            <person name="Labutti K."/>
            <person name="Kuo R."/>
            <person name="Ohm R.A."/>
            <person name="Bhattacharya S.S."/>
            <person name="Shirouzu T."/>
            <person name="Yoshinaga Y."/>
            <person name="Martin F.M."/>
            <person name="Grigoriev I.V."/>
            <person name="Hibbett D.S."/>
        </authorList>
    </citation>
    <scope>NUCLEOTIDE SEQUENCE [LARGE SCALE GENOMIC DNA]</scope>
    <source>
        <strain evidence="1 2">CBS 109695</strain>
    </source>
</reference>
<accession>A0A165ZA66</accession>
<evidence type="ECO:0000313" key="1">
    <source>
        <dbReference type="EMBL" id="KZP10377.1"/>
    </source>
</evidence>
<name>A0A165ZA66_9AGAM</name>
<protein>
    <submittedName>
        <fullName evidence="1">Uncharacterized protein</fullName>
    </submittedName>
</protein>
<gene>
    <name evidence="1" type="ORF">FIBSPDRAFT_218815</name>
</gene>
<keyword evidence="2" id="KW-1185">Reference proteome</keyword>
<evidence type="ECO:0000313" key="2">
    <source>
        <dbReference type="Proteomes" id="UP000076532"/>
    </source>
</evidence>
<proteinExistence type="predicted"/>
<sequence length="158" mass="17336">MWGCGAPSGIYYWVFYELRPRTAKVMITMINMVVNTTTIKIKNTIRIITRRGPARMVPLSPSCRAQLPQEQPTPRSLCFSPPSLPHPSCKASTNSYRGEIHASRIDGALRGPESDSINSADLGVVAGLLVAIFSAFGEAEVQGVPGMRSPQWLDLRFC</sequence>
<dbReference type="EMBL" id="KV417681">
    <property type="protein sequence ID" value="KZP10377.1"/>
    <property type="molecule type" value="Genomic_DNA"/>
</dbReference>
<dbReference type="Proteomes" id="UP000076532">
    <property type="component" value="Unassembled WGS sequence"/>
</dbReference>